<name>A0AAD4NUM0_9PLEO</name>
<evidence type="ECO:0000313" key="3">
    <source>
        <dbReference type="Proteomes" id="UP001199106"/>
    </source>
</evidence>
<feature type="region of interest" description="Disordered" evidence="1">
    <location>
        <begin position="216"/>
        <end position="246"/>
    </location>
</feature>
<sequence>MGPAIGKEKRGRARRKSQMSVRKIPKAGSKVEPSTRVGASQELPITLDSDDDASASSPSRPVYHPTDISLIDPNLGSFHYDPHGSPRHKILSRGSVHAPLENTYAPTGFVLRRSSPAFTRDKRRKKWPDQIETQRILLAPPRTKTSLRILSKALFIMKKQHECASLPNSANVIHVPVLRQQKTVISQCEAQVLILRFSNAIPYGRSKAMADDRTSRMPTYIKPDTPIPRRTQSENKRPRECKPGDMNMSLLDIDDFGMRGKVAQLMAVAPALAVMDHNHLIIDRGGDLPCARKQATRMSEAPAVQYRQGLDTDGDEVMVKIDPNDPAFE</sequence>
<dbReference type="Proteomes" id="UP001199106">
    <property type="component" value="Unassembled WGS sequence"/>
</dbReference>
<dbReference type="AlphaFoldDB" id="A0AAD4NUM0"/>
<accession>A0AAD4NUM0</accession>
<protein>
    <submittedName>
        <fullName evidence="2">Uncharacterized protein</fullName>
    </submittedName>
</protein>
<feature type="compositionally biased region" description="Basic and acidic residues" evidence="1">
    <location>
        <begin position="231"/>
        <end position="243"/>
    </location>
</feature>
<evidence type="ECO:0000313" key="2">
    <source>
        <dbReference type="EMBL" id="KAG9195202.1"/>
    </source>
</evidence>
<organism evidence="2 3">
    <name type="scientific">Alternaria panax</name>
    <dbReference type="NCBI Taxonomy" id="48097"/>
    <lineage>
        <taxon>Eukaryota</taxon>
        <taxon>Fungi</taxon>
        <taxon>Dikarya</taxon>
        <taxon>Ascomycota</taxon>
        <taxon>Pezizomycotina</taxon>
        <taxon>Dothideomycetes</taxon>
        <taxon>Pleosporomycetidae</taxon>
        <taxon>Pleosporales</taxon>
        <taxon>Pleosporineae</taxon>
        <taxon>Pleosporaceae</taxon>
        <taxon>Alternaria</taxon>
        <taxon>Alternaria sect. Panax</taxon>
    </lineage>
</organism>
<feature type="region of interest" description="Disordered" evidence="1">
    <location>
        <begin position="1"/>
        <end position="66"/>
    </location>
</feature>
<keyword evidence="3" id="KW-1185">Reference proteome</keyword>
<reference evidence="2" key="1">
    <citation type="submission" date="2021-07" db="EMBL/GenBank/DDBJ databases">
        <title>Genome Resource of American Ginseng Black Spot Pathogen Alternaria panax.</title>
        <authorList>
            <person name="Qiu C."/>
            <person name="Wang W."/>
            <person name="Liu Z."/>
        </authorList>
    </citation>
    <scope>NUCLEOTIDE SEQUENCE</scope>
    <source>
        <strain evidence="2">BNCC115425</strain>
    </source>
</reference>
<gene>
    <name evidence="2" type="ORF">G6011_00322</name>
</gene>
<evidence type="ECO:0000256" key="1">
    <source>
        <dbReference type="SAM" id="MobiDB-lite"/>
    </source>
</evidence>
<comment type="caution">
    <text evidence="2">The sequence shown here is derived from an EMBL/GenBank/DDBJ whole genome shotgun (WGS) entry which is preliminary data.</text>
</comment>
<dbReference type="EMBL" id="JAANER010000001">
    <property type="protein sequence ID" value="KAG9195202.1"/>
    <property type="molecule type" value="Genomic_DNA"/>
</dbReference>
<proteinExistence type="predicted"/>